<proteinExistence type="predicted"/>
<keyword evidence="1" id="KW-1133">Transmembrane helix</keyword>
<sequence length="112" mass="12377">MSIWKHFAYSALAISVVAGMPYLFNELQKHSIAENEAAQRQLDQLMIVTRSPLFEVLEITKQQAIIKDANGMWVVHVGDVLPNGETIVSGQPMALDLKFQGIRVSISVTGQP</sequence>
<evidence type="ECO:0000313" key="3">
    <source>
        <dbReference type="Proteomes" id="UP000551563"/>
    </source>
</evidence>
<name>A0A7V6U2A4_9HYPH</name>
<organism evidence="2 3">
    <name type="scientific">Brucella intermedia</name>
    <dbReference type="NCBI Taxonomy" id="94625"/>
    <lineage>
        <taxon>Bacteria</taxon>
        <taxon>Pseudomonadati</taxon>
        <taxon>Pseudomonadota</taxon>
        <taxon>Alphaproteobacteria</taxon>
        <taxon>Hyphomicrobiales</taxon>
        <taxon>Brucellaceae</taxon>
        <taxon>Brucella/Ochrobactrum group</taxon>
        <taxon>Brucella</taxon>
    </lineage>
</organism>
<keyword evidence="1" id="KW-0472">Membrane</keyword>
<dbReference type="EMBL" id="DUMN01000705">
    <property type="protein sequence ID" value="HHV70763.1"/>
    <property type="molecule type" value="Genomic_DNA"/>
</dbReference>
<reference evidence="2 3" key="1">
    <citation type="journal article" date="2020" name="Biotechnol. Biofuels">
        <title>New insights from the biogas microbiome by comprehensive genome-resolved metagenomics of nearly 1600 species originating from multiple anaerobic digesters.</title>
        <authorList>
            <person name="Campanaro S."/>
            <person name="Treu L."/>
            <person name="Rodriguez-R L.M."/>
            <person name="Kovalovszki A."/>
            <person name="Ziels R.M."/>
            <person name="Maus I."/>
            <person name="Zhu X."/>
            <person name="Kougias P.G."/>
            <person name="Basile A."/>
            <person name="Luo G."/>
            <person name="Schluter A."/>
            <person name="Konstantinidis K.T."/>
            <person name="Angelidaki I."/>
        </authorList>
    </citation>
    <scope>NUCLEOTIDE SEQUENCE [LARGE SCALE GENOMIC DNA]</scope>
    <source>
        <strain evidence="2">AS04akNAM_66</strain>
    </source>
</reference>
<comment type="caution">
    <text evidence="2">The sequence shown here is derived from an EMBL/GenBank/DDBJ whole genome shotgun (WGS) entry which is preliminary data.</text>
</comment>
<accession>A0A7V6U2A4</accession>
<protein>
    <submittedName>
        <fullName evidence="2">Uncharacterized protein</fullName>
    </submittedName>
</protein>
<dbReference type="Proteomes" id="UP000551563">
    <property type="component" value="Unassembled WGS sequence"/>
</dbReference>
<evidence type="ECO:0000313" key="2">
    <source>
        <dbReference type="EMBL" id="HHV70763.1"/>
    </source>
</evidence>
<keyword evidence="1" id="KW-0812">Transmembrane</keyword>
<feature type="transmembrane region" description="Helical" evidence="1">
    <location>
        <begin position="6"/>
        <end position="24"/>
    </location>
</feature>
<dbReference type="AlphaFoldDB" id="A0A7V6U2A4"/>
<evidence type="ECO:0000256" key="1">
    <source>
        <dbReference type="SAM" id="Phobius"/>
    </source>
</evidence>
<gene>
    <name evidence="2" type="ORF">GXX48_24530</name>
</gene>